<name>A0A8J5LK28_ZINOF</name>
<feature type="compositionally biased region" description="Basic and acidic residues" evidence="1">
    <location>
        <begin position="144"/>
        <end position="159"/>
    </location>
</feature>
<evidence type="ECO:0000313" key="3">
    <source>
        <dbReference type="Proteomes" id="UP000734854"/>
    </source>
</evidence>
<evidence type="ECO:0000256" key="1">
    <source>
        <dbReference type="SAM" id="MobiDB-lite"/>
    </source>
</evidence>
<gene>
    <name evidence="2" type="ORF">ZIOFF_022304</name>
</gene>
<evidence type="ECO:0008006" key="4">
    <source>
        <dbReference type="Google" id="ProtNLM"/>
    </source>
</evidence>
<dbReference type="PANTHER" id="PTHR47854">
    <property type="entry name" value="SURFEIT LOCUS PROTEIN 2 (SURF2)"/>
    <property type="match status" value="1"/>
</dbReference>
<organism evidence="2 3">
    <name type="scientific">Zingiber officinale</name>
    <name type="common">Ginger</name>
    <name type="synonym">Amomum zingiber</name>
    <dbReference type="NCBI Taxonomy" id="94328"/>
    <lineage>
        <taxon>Eukaryota</taxon>
        <taxon>Viridiplantae</taxon>
        <taxon>Streptophyta</taxon>
        <taxon>Embryophyta</taxon>
        <taxon>Tracheophyta</taxon>
        <taxon>Spermatophyta</taxon>
        <taxon>Magnoliopsida</taxon>
        <taxon>Liliopsida</taxon>
        <taxon>Zingiberales</taxon>
        <taxon>Zingiberaceae</taxon>
        <taxon>Zingiber</taxon>
    </lineage>
</organism>
<protein>
    <recommendedName>
        <fullName evidence="4">Surfeit locus protein 2</fullName>
    </recommendedName>
</protein>
<dbReference type="Pfam" id="PF05477">
    <property type="entry name" value="SURF2"/>
    <property type="match status" value="1"/>
</dbReference>
<dbReference type="PANTHER" id="PTHR47854:SF1">
    <property type="entry name" value="SURFEIT LOCUS PROTEIN 2 (SURF2)"/>
    <property type="match status" value="1"/>
</dbReference>
<dbReference type="AlphaFoldDB" id="A0A8J5LK28"/>
<reference evidence="2 3" key="1">
    <citation type="submission" date="2020-08" db="EMBL/GenBank/DDBJ databases">
        <title>Plant Genome Project.</title>
        <authorList>
            <person name="Zhang R.-G."/>
        </authorList>
    </citation>
    <scope>NUCLEOTIDE SEQUENCE [LARGE SCALE GENOMIC DNA]</scope>
    <source>
        <tissue evidence="2">Rhizome</tissue>
    </source>
</reference>
<feature type="compositionally biased region" description="Polar residues" evidence="1">
    <location>
        <begin position="162"/>
        <end position="173"/>
    </location>
</feature>
<comment type="caution">
    <text evidence="2">The sequence shown here is derived from an EMBL/GenBank/DDBJ whole genome shotgun (WGS) entry which is preliminary data.</text>
</comment>
<accession>A0A8J5LK28</accession>
<proteinExistence type="predicted"/>
<dbReference type="Proteomes" id="UP000734854">
    <property type="component" value="Unassembled WGS sequence"/>
</dbReference>
<feature type="region of interest" description="Disordered" evidence="1">
    <location>
        <begin position="1"/>
        <end position="33"/>
    </location>
</feature>
<evidence type="ECO:0000313" key="2">
    <source>
        <dbReference type="EMBL" id="KAG6518823.1"/>
    </source>
</evidence>
<dbReference type="InterPro" id="IPR008833">
    <property type="entry name" value="Surf2"/>
</dbReference>
<feature type="region of interest" description="Disordered" evidence="1">
    <location>
        <begin position="144"/>
        <end position="189"/>
    </location>
</feature>
<dbReference type="EMBL" id="JACMSC010000006">
    <property type="protein sequence ID" value="KAG6518823.1"/>
    <property type="molecule type" value="Genomic_DNA"/>
</dbReference>
<feature type="compositionally biased region" description="Gly residues" evidence="1">
    <location>
        <begin position="1"/>
        <end position="10"/>
    </location>
</feature>
<keyword evidence="3" id="KW-1185">Reference proteome</keyword>
<sequence>MAAESGGGGSQSLDSGPDLKNASSKAKGGGCKADRMEVDKEGAFFLGQPTFFDFGGGRLRCLETGHELRANEKDAYSRTKACRLGLIDAAVAKKRPPLGAFQLHPTSRSLLVCKLTGDTVNKTEEHIWKHVTGKKFLHKLEQKEMEKHASAEGEKDAKQQKKQQNMNISCKQGRQTDEKNNKSLNKHTKAESMVIEEPNLSAPHIGSHLGFDDGKDCWDLLANSNDEGDGVSELDGPFKNDDPDATELSIRTKRMSIAVGPSSFASRKKKIKKGS</sequence>